<dbReference type="PROSITE" id="PS00383">
    <property type="entry name" value="TYR_PHOSPHATASE_1"/>
    <property type="match status" value="1"/>
</dbReference>
<evidence type="ECO:0000313" key="8">
    <source>
        <dbReference type="EMBL" id="ORY54629.1"/>
    </source>
</evidence>
<dbReference type="SUPFAM" id="SSF52799">
    <property type="entry name" value="(Phosphotyrosine protein) phosphatases II"/>
    <property type="match status" value="1"/>
</dbReference>
<feature type="domain" description="Tyrosine-protein phosphatase" evidence="6">
    <location>
        <begin position="697"/>
        <end position="846"/>
    </location>
</feature>
<dbReference type="Gene3D" id="3.40.250.10">
    <property type="entry name" value="Rhodanese-like domain"/>
    <property type="match status" value="1"/>
</dbReference>
<reference evidence="8 9" key="1">
    <citation type="submission" date="2016-08" db="EMBL/GenBank/DDBJ databases">
        <title>A Parts List for Fungal Cellulosomes Revealed by Comparative Genomics.</title>
        <authorList>
            <consortium name="DOE Joint Genome Institute"/>
            <person name="Haitjema C.H."/>
            <person name="Gilmore S.P."/>
            <person name="Henske J.K."/>
            <person name="Solomon K.V."/>
            <person name="De Groot R."/>
            <person name="Kuo A."/>
            <person name="Mondo S.J."/>
            <person name="Salamov A.A."/>
            <person name="Labutti K."/>
            <person name="Zhao Z."/>
            <person name="Chiniquy J."/>
            <person name="Barry K."/>
            <person name="Brewer H.M."/>
            <person name="Purvine S.O."/>
            <person name="Wright A.T."/>
            <person name="Boxma B."/>
            <person name="Van Alen T."/>
            <person name="Hackstein J.H."/>
            <person name="Baker S.E."/>
            <person name="Grigoriev I.V."/>
            <person name="O'Malley M.A."/>
        </authorList>
    </citation>
    <scope>NUCLEOTIDE SEQUENCE [LARGE SCALE GENOMIC DNA]</scope>
    <source>
        <strain evidence="8 9">G1</strain>
    </source>
</reference>
<dbReference type="InterPro" id="IPR020422">
    <property type="entry name" value="TYR_PHOSPHATASE_DUAL_dom"/>
</dbReference>
<feature type="region of interest" description="Disordered" evidence="5">
    <location>
        <begin position="847"/>
        <end position="871"/>
    </location>
</feature>
<evidence type="ECO:0000313" key="9">
    <source>
        <dbReference type="Proteomes" id="UP000193920"/>
    </source>
</evidence>
<dbReference type="STRING" id="1754190.A0A1Y2D5P9"/>
<dbReference type="Pfam" id="PF00782">
    <property type="entry name" value="DSPc"/>
    <property type="match status" value="1"/>
</dbReference>
<dbReference type="PROSITE" id="PS50056">
    <property type="entry name" value="TYR_PHOSPHATASE_2"/>
    <property type="match status" value="1"/>
</dbReference>
<dbReference type="Gene3D" id="3.90.190.10">
    <property type="entry name" value="Protein tyrosine phosphatase superfamily"/>
    <property type="match status" value="1"/>
</dbReference>
<evidence type="ECO:0000256" key="2">
    <source>
        <dbReference type="ARBA" id="ARBA00013064"/>
    </source>
</evidence>
<comment type="caution">
    <text evidence="8">The sequence shown here is derived from an EMBL/GenBank/DDBJ whole genome shotgun (WGS) entry which is preliminary data.</text>
</comment>
<dbReference type="OrthoDB" id="273181at2759"/>
<dbReference type="PANTHER" id="PTHR10159">
    <property type="entry name" value="DUAL SPECIFICITY PROTEIN PHOSPHATASE"/>
    <property type="match status" value="1"/>
</dbReference>
<dbReference type="PROSITE" id="PS50054">
    <property type="entry name" value="TYR_PHOSPHATASE_DUAL"/>
    <property type="match status" value="1"/>
</dbReference>
<dbReference type="InterPro" id="IPR036873">
    <property type="entry name" value="Rhodanese-like_dom_sf"/>
</dbReference>
<feature type="region of interest" description="Disordered" evidence="5">
    <location>
        <begin position="185"/>
        <end position="208"/>
    </location>
</feature>
<accession>A0A1Y2D5P9</accession>
<dbReference type="EC" id="3.1.3.48" evidence="2"/>
<evidence type="ECO:0000259" key="6">
    <source>
        <dbReference type="PROSITE" id="PS50054"/>
    </source>
</evidence>
<feature type="compositionally biased region" description="Basic and acidic residues" evidence="5">
    <location>
        <begin position="185"/>
        <end position="197"/>
    </location>
</feature>
<sequence>MEQLKLLSKKTLLKTSQSLDDIPVLIKEHLKKNKTKSSSLISQKDEVKSNKDCKYEIIATSVVDDDNDEISDSYTNNLEELPNNIKKLTKNDNKQKSEPNLTSKELDSLNNNIIIDKRNIIDNDEKNEDYLTIDPETNIKEIPNKSYINENDATNNTSSKNIRFNTHYKNSSECSNNGKGLGENGDHGRFMEDENNYKDNNNNLDKKKSKENQVNIEEISADKFFEYLKSSNISKINDLNINNNYIYDILIFDFRANTDFMNEYISKSINVNIPGLILSRSLKYQYTNSFNIQKFVSQEDSVIIEKWISNNYKINTNNNLIPVIKPLIIVYDDQNVMDIEISSSPVKTFLKFLEVQHIIALNELNYSLQNEYNNNIDNSQSTSFQENNLIGYLFDKPLDIAWVTGGYDAICSHSESVYYILNNIIDNENNPIVSAVKSTDEQVCSTPLNTMPLLRNPNDNLSDMECSTPLKTKPKLGININNCFSDNECSTPIDNHSINPEIAFKNANNNYNDENVYTKPNIHLEMLNKKKKNNKQKLALNIGCVNNNGSEECKTPLSAIPNSKESLINPNYSSYQKNQVKVNGNFNYASQLVNDNQTRRRAATLSQLADDDKIVRRRPSTLSLKTNNIVNNVPKPVILSNGMLGVEQQEYDSEKKENESNESSSLKAINKNIARIMSPSYDLPQNISPTTSTVIPHYTKVLPYLYIGTETIPASSNAVERLKKLNVTHVLNVAMECNVGVTFPEDQIVYKKIDLADNLAENIAKHLGESCDWIENERKKNSNAVFYIHCKAGKSRSATVVIAYLMKTKHWSLKKAYDYLKNLRPNISPNLGFMSALLEMEAEIKKQNENKNFENEGEPDENNNNENNENQ</sequence>
<dbReference type="EMBL" id="MCOG01000083">
    <property type="protein sequence ID" value="ORY54629.1"/>
    <property type="molecule type" value="Genomic_DNA"/>
</dbReference>
<feature type="domain" description="Tyrosine specific protein phosphatases" evidence="7">
    <location>
        <begin position="771"/>
        <end position="827"/>
    </location>
</feature>
<evidence type="ECO:0000256" key="4">
    <source>
        <dbReference type="ARBA" id="ARBA00022912"/>
    </source>
</evidence>
<dbReference type="AlphaFoldDB" id="A0A1Y2D5P9"/>
<dbReference type="InterPro" id="IPR000387">
    <property type="entry name" value="Tyr_Pase_dom"/>
</dbReference>
<dbReference type="GO" id="GO:0004725">
    <property type="term" value="F:protein tyrosine phosphatase activity"/>
    <property type="evidence" value="ECO:0007669"/>
    <property type="project" value="UniProtKB-EC"/>
</dbReference>
<keyword evidence="9" id="KW-1185">Reference proteome</keyword>
<protein>
    <recommendedName>
        <fullName evidence="2">protein-tyrosine-phosphatase</fullName>
        <ecNumber evidence="2">3.1.3.48</ecNumber>
    </recommendedName>
</protein>
<evidence type="ECO:0000256" key="3">
    <source>
        <dbReference type="ARBA" id="ARBA00022801"/>
    </source>
</evidence>
<dbReference type="GO" id="GO:0043409">
    <property type="term" value="P:negative regulation of MAPK cascade"/>
    <property type="evidence" value="ECO:0007669"/>
    <property type="project" value="TreeGrafter"/>
</dbReference>
<gene>
    <name evidence="8" type="ORF">LY90DRAFT_455738</name>
</gene>
<dbReference type="GO" id="GO:0005737">
    <property type="term" value="C:cytoplasm"/>
    <property type="evidence" value="ECO:0007669"/>
    <property type="project" value="TreeGrafter"/>
</dbReference>
<comment type="similarity">
    <text evidence="1">Belongs to the protein-tyrosine phosphatase family. Non-receptor class dual specificity subfamily.</text>
</comment>
<proteinExistence type="inferred from homology"/>
<name>A0A1Y2D5P9_9FUNG</name>
<organism evidence="8 9">
    <name type="scientific">Neocallimastix californiae</name>
    <dbReference type="NCBI Taxonomy" id="1754190"/>
    <lineage>
        <taxon>Eukaryota</taxon>
        <taxon>Fungi</taxon>
        <taxon>Fungi incertae sedis</taxon>
        <taxon>Chytridiomycota</taxon>
        <taxon>Chytridiomycota incertae sedis</taxon>
        <taxon>Neocallimastigomycetes</taxon>
        <taxon>Neocallimastigales</taxon>
        <taxon>Neocallimastigaceae</taxon>
        <taxon>Neocallimastix</taxon>
    </lineage>
</organism>
<evidence type="ECO:0000259" key="7">
    <source>
        <dbReference type="PROSITE" id="PS50056"/>
    </source>
</evidence>
<evidence type="ECO:0000256" key="5">
    <source>
        <dbReference type="SAM" id="MobiDB-lite"/>
    </source>
</evidence>
<dbReference type="InterPro" id="IPR000340">
    <property type="entry name" value="Dual-sp_phosphatase_cat-dom"/>
</dbReference>
<dbReference type="PANTHER" id="PTHR10159:SF530">
    <property type="entry name" value="DUAL SPECIFICITY PROTEIN PHOSPHATASE DDB_G0271350-RELATED"/>
    <property type="match status" value="1"/>
</dbReference>
<evidence type="ECO:0000256" key="1">
    <source>
        <dbReference type="ARBA" id="ARBA00008601"/>
    </source>
</evidence>
<dbReference type="InterPro" id="IPR016130">
    <property type="entry name" value="Tyr_Pase_AS"/>
</dbReference>
<dbReference type="InterPro" id="IPR029021">
    <property type="entry name" value="Prot-tyrosine_phosphatase-like"/>
</dbReference>
<keyword evidence="4" id="KW-0904">Protein phosphatase</keyword>
<dbReference type="SMART" id="SM00195">
    <property type="entry name" value="DSPc"/>
    <property type="match status" value="1"/>
</dbReference>
<dbReference type="CDD" id="cd14498">
    <property type="entry name" value="DSP"/>
    <property type="match status" value="1"/>
</dbReference>
<keyword evidence="3" id="KW-0378">Hydrolase</keyword>
<dbReference type="Proteomes" id="UP000193920">
    <property type="component" value="Unassembled WGS sequence"/>
</dbReference>